<keyword evidence="2 7" id="KW-0808">Transferase</keyword>
<dbReference type="InterPro" id="IPR005260">
    <property type="entry name" value="Asp_kin_monofn"/>
</dbReference>
<reference evidence="10 11" key="1">
    <citation type="journal article" date="2015" name="Appl. Environ. Microbiol.">
        <title>Nanoarchaeota, Their Sulfolobales Host, and Nanoarchaeota Virus Distribution across Yellowstone National Park Hot Springs.</title>
        <authorList>
            <person name="Munson-McGee J.H."/>
            <person name="Field E.K."/>
            <person name="Bateson M."/>
            <person name="Rooney C."/>
            <person name="Stepanauskas R."/>
            <person name="Young M.J."/>
        </authorList>
    </citation>
    <scope>NUCLEOTIDE SEQUENCE [LARGE SCALE GENOMIC DNA]</scope>
    <source>
        <strain evidence="10">SCGC AC-742_N10</strain>
    </source>
</reference>
<dbReference type="SUPFAM" id="SSF53633">
    <property type="entry name" value="Carbamate kinase-like"/>
    <property type="match status" value="1"/>
</dbReference>
<accession>A0A2T9XB48</accession>
<dbReference type="InterPro" id="IPR001341">
    <property type="entry name" value="Asp_kinase"/>
</dbReference>
<dbReference type="NCBIfam" id="TIGR00657">
    <property type="entry name" value="asp_kinases"/>
    <property type="match status" value="1"/>
</dbReference>
<dbReference type="GO" id="GO:0004072">
    <property type="term" value="F:aspartate kinase activity"/>
    <property type="evidence" value="ECO:0007669"/>
    <property type="project" value="UniProtKB-EC"/>
</dbReference>
<dbReference type="Proteomes" id="UP000245638">
    <property type="component" value="Unassembled WGS sequence"/>
</dbReference>
<comment type="pathway">
    <text evidence="8">Amino-acid biosynthesis; L-lysine biosynthesis via DAP pathway; (S)-tetrahydrodipicolinate from L-aspartate: step 1/4.</text>
</comment>
<dbReference type="InterPro" id="IPR042199">
    <property type="entry name" value="AsparK_Bifunc_asparK/hSer_DH"/>
</dbReference>
<evidence type="ECO:0000256" key="6">
    <source>
        <dbReference type="ARBA" id="ARBA00047872"/>
    </source>
</evidence>
<dbReference type="AlphaFoldDB" id="A0A2T9XB48"/>
<dbReference type="PANTHER" id="PTHR21499:SF70">
    <property type="entry name" value="ASPARTOKINASE"/>
    <property type="match status" value="1"/>
</dbReference>
<evidence type="ECO:0000259" key="9">
    <source>
        <dbReference type="PROSITE" id="PS51671"/>
    </source>
</evidence>
<dbReference type="GO" id="GO:0009090">
    <property type="term" value="P:homoserine biosynthetic process"/>
    <property type="evidence" value="ECO:0007669"/>
    <property type="project" value="TreeGrafter"/>
</dbReference>
<dbReference type="Gene3D" id="1.20.120.1320">
    <property type="entry name" value="Aspartokinase, catalytic domain"/>
    <property type="match status" value="1"/>
</dbReference>
<dbReference type="InterPro" id="IPR045865">
    <property type="entry name" value="ACT-like_dom_sf"/>
</dbReference>
<dbReference type="InterPro" id="IPR036393">
    <property type="entry name" value="AceGlu_kinase-like_sf"/>
</dbReference>
<dbReference type="PANTHER" id="PTHR21499">
    <property type="entry name" value="ASPARTATE KINASE"/>
    <property type="match status" value="1"/>
</dbReference>
<organism evidence="10 11">
    <name type="scientific">Acidianus hospitalis</name>
    <dbReference type="NCBI Taxonomy" id="563177"/>
    <lineage>
        <taxon>Archaea</taxon>
        <taxon>Thermoproteota</taxon>
        <taxon>Thermoprotei</taxon>
        <taxon>Sulfolobales</taxon>
        <taxon>Sulfolobaceae</taxon>
        <taxon>Acidianus</taxon>
    </lineage>
</organism>
<dbReference type="EC" id="2.7.2.4" evidence="7"/>
<dbReference type="PROSITE" id="PS51671">
    <property type="entry name" value="ACT"/>
    <property type="match status" value="1"/>
</dbReference>
<sequence>MIIIKIGGSIQKDERDYELISEKIEKYSNNEDKVLVITSAMRGITNDLISATENRDKSTEIIGNIYDKHIKILSKVADGPEFEIAFKDLSKMADELFKIAWSIRVLDEITPRVRDYILSFGERMATIVLNAALRSRRLDSIAYPEPPLVTDNNFGEANVLEDLTLKEINEKILSKKSKILIIPGFIGKTIDEKYTTIGRGGSDYTATLLGKLLNVENVRLVTEVPGIMTADPRKIESATTIKRLSLEEAVELAQMGAKRLHPRTFEPMFSSNMKVTIEGLYEEGETIVSGSCEDEDKLKGVTILDDLKMINIESTRIVGKIGSAARVMAEAKNSNVNIVSISQPASETTISLVVNSNDAEILATKLKEIKDIDNIEIKDVSAVSIVGCGLRNNEIFKEVENVALQYDILSMSRGLKNVSATFIVKKEEGYNLAKSLHEVVLKWIN</sequence>
<gene>
    <name evidence="10" type="ORF">DDW13_01015</name>
</gene>
<feature type="domain" description="ACT" evidence="9">
    <location>
        <begin position="312"/>
        <end position="385"/>
    </location>
</feature>
<dbReference type="UniPathway" id="UPA00051">
    <property type="reaction ID" value="UER00462"/>
</dbReference>
<evidence type="ECO:0000256" key="7">
    <source>
        <dbReference type="RuleBase" id="RU003448"/>
    </source>
</evidence>
<comment type="caution">
    <text evidence="10">The sequence shown here is derived from an EMBL/GenBank/DDBJ whole genome shotgun (WGS) entry which is preliminary data.</text>
</comment>
<dbReference type="GO" id="GO:0005829">
    <property type="term" value="C:cytosol"/>
    <property type="evidence" value="ECO:0007669"/>
    <property type="project" value="TreeGrafter"/>
</dbReference>
<dbReference type="GO" id="GO:0009089">
    <property type="term" value="P:lysine biosynthetic process via diaminopimelate"/>
    <property type="evidence" value="ECO:0007669"/>
    <property type="project" value="UniProtKB-UniPathway"/>
</dbReference>
<dbReference type="Gene3D" id="3.30.2130.10">
    <property type="entry name" value="VC0802-like"/>
    <property type="match status" value="1"/>
</dbReference>
<keyword evidence="8" id="KW-0028">Amino-acid biosynthesis</keyword>
<dbReference type="GO" id="GO:0005524">
    <property type="term" value="F:ATP binding"/>
    <property type="evidence" value="ECO:0007669"/>
    <property type="project" value="UniProtKB-KW"/>
</dbReference>
<dbReference type="SUPFAM" id="SSF55021">
    <property type="entry name" value="ACT-like"/>
    <property type="match status" value="1"/>
</dbReference>
<evidence type="ECO:0000313" key="10">
    <source>
        <dbReference type="EMBL" id="PVU77288.1"/>
    </source>
</evidence>
<evidence type="ECO:0000256" key="5">
    <source>
        <dbReference type="ARBA" id="ARBA00022840"/>
    </source>
</evidence>
<dbReference type="UniPathway" id="UPA00034">
    <property type="reaction ID" value="UER00015"/>
</dbReference>
<comment type="pathway">
    <text evidence="8">Amino-acid biosynthesis; L-methionine biosynthesis via de novo pathway; L-homoserine from L-aspartate: step 1/3.</text>
</comment>
<evidence type="ECO:0000256" key="3">
    <source>
        <dbReference type="ARBA" id="ARBA00022741"/>
    </source>
</evidence>
<dbReference type="InterPro" id="IPR054352">
    <property type="entry name" value="ACT_Aspartokinase"/>
</dbReference>
<evidence type="ECO:0000256" key="8">
    <source>
        <dbReference type="RuleBase" id="RU004249"/>
    </source>
</evidence>
<comment type="pathway">
    <text evidence="8">Amino-acid biosynthesis; L-threonine biosynthesis; L-threonine from L-aspartate: step 1/5.</text>
</comment>
<dbReference type="UniPathway" id="UPA00050">
    <property type="reaction ID" value="UER00461"/>
</dbReference>
<comment type="catalytic activity">
    <reaction evidence="6 7">
        <text>L-aspartate + ATP = 4-phospho-L-aspartate + ADP</text>
        <dbReference type="Rhea" id="RHEA:23776"/>
        <dbReference type="ChEBI" id="CHEBI:29991"/>
        <dbReference type="ChEBI" id="CHEBI:30616"/>
        <dbReference type="ChEBI" id="CHEBI:57535"/>
        <dbReference type="ChEBI" id="CHEBI:456216"/>
        <dbReference type="EC" id="2.7.2.4"/>
    </reaction>
</comment>
<dbReference type="Pfam" id="PF22468">
    <property type="entry name" value="ACT_9"/>
    <property type="match status" value="1"/>
</dbReference>
<evidence type="ECO:0000256" key="2">
    <source>
        <dbReference type="ARBA" id="ARBA00022679"/>
    </source>
</evidence>
<dbReference type="GO" id="GO:0009088">
    <property type="term" value="P:threonine biosynthetic process"/>
    <property type="evidence" value="ECO:0007669"/>
    <property type="project" value="UniProtKB-UniPathway"/>
</dbReference>
<proteinExistence type="inferred from homology"/>
<protein>
    <recommendedName>
        <fullName evidence="7">Aspartokinase</fullName>
        <ecNumber evidence="7">2.7.2.4</ecNumber>
    </recommendedName>
</protein>
<dbReference type="InterPro" id="IPR001048">
    <property type="entry name" value="Asp/Glu/Uridylate_kinase"/>
</dbReference>
<name>A0A2T9XB48_9CREN</name>
<keyword evidence="3" id="KW-0547">Nucleotide-binding</keyword>
<dbReference type="EMBL" id="QEFD01000036">
    <property type="protein sequence ID" value="PVU77288.1"/>
    <property type="molecule type" value="Genomic_DNA"/>
</dbReference>
<dbReference type="InterPro" id="IPR002912">
    <property type="entry name" value="ACT_dom"/>
</dbReference>
<keyword evidence="4 7" id="KW-0418">Kinase</keyword>
<dbReference type="Pfam" id="PF00696">
    <property type="entry name" value="AA_kinase"/>
    <property type="match status" value="1"/>
</dbReference>
<dbReference type="Gene3D" id="3.40.1160.10">
    <property type="entry name" value="Acetylglutamate kinase-like"/>
    <property type="match status" value="1"/>
</dbReference>
<evidence type="ECO:0000313" key="11">
    <source>
        <dbReference type="Proteomes" id="UP000245638"/>
    </source>
</evidence>
<evidence type="ECO:0000256" key="4">
    <source>
        <dbReference type="ARBA" id="ARBA00022777"/>
    </source>
</evidence>
<evidence type="ECO:0000256" key="1">
    <source>
        <dbReference type="ARBA" id="ARBA00010122"/>
    </source>
</evidence>
<comment type="similarity">
    <text evidence="1 7">Belongs to the aspartokinase family.</text>
</comment>
<keyword evidence="5" id="KW-0067">ATP-binding</keyword>
<dbReference type="PIRSF" id="PIRSF000726">
    <property type="entry name" value="Asp_kin"/>
    <property type="match status" value="1"/>
</dbReference>